<proteinExistence type="inferred from homology"/>
<comment type="subcellular location">
    <subcellularLocation>
        <location evidence="1">Membrane</location>
        <topology evidence="1">Multi-pass membrane protein</topology>
    </subcellularLocation>
</comment>
<sequence>MAIESIKKLTLVSSRGTGRHLLRTISRLGTVEVIDAGERFQDSEGRLRHEQVSTEEPDERLRKIDFILSLLNVFAPEEQGFVASMAPVPQVVDPSEINHAVNNYDLNESFRTASELDETYRRSERAKSEIENQLNELIPLAGLSFTLSDFHRPARACLVFGYLPQESLDRIDPSAEPWRDCEWEKIKLTPQRGEEAPLGPERSPRMKSAGSKIPVIFAFLKEDCETMKKALAEIGFDEIQLPRLPGKVLDHVMELRGDLAEVEARMAEVSEKARAMAPERRTLITLKAFWLANRNQGLAAAKALNGRWVNILTGYVRSRDADRLEAAVRKEFPEAVLVFEDPKPDEEVPVSISQPYMIRPLSLLVEMFGLPYYRNFDPTPFLTFNFYVFFGICFSDAGYGVMLVLFASYVAGRTRLYEGVNNFARILLYSGFSTMMFGALLGSWFGDLYEPKYLGEGNVLLWLQQKFALLDPIEKTIPALLLALAIGVINQFYGICLKMYGAFRRGDWKGAVFDGLFWLILLPGLLILVSRLFVRTPPGLFRSGLCLFAAGAIGLILTQGRDLRSPVARILGGVASLYGIVGSYGITAFIGDTLSYCRLLALGLTTSIVGMTFNMLGGLLRDIPYVGFFLFIVIVVAGHVFNFVISILGAFVHSMRLIFVEFFGRFYEAGARPFQPLGFDSPLCVIRKARETDK</sequence>
<evidence type="ECO:0000256" key="1">
    <source>
        <dbReference type="ARBA" id="ARBA00004141"/>
    </source>
</evidence>
<dbReference type="PANTHER" id="PTHR11629:SF63">
    <property type="entry name" value="V-TYPE PROTON ATPASE SUBUNIT A"/>
    <property type="match status" value="1"/>
</dbReference>
<feature type="transmembrane region" description="Helical" evidence="8">
    <location>
        <begin position="423"/>
        <end position="445"/>
    </location>
</feature>
<organism evidence="9 10">
    <name type="scientific">Syntrophorhabdus aromaticivorans</name>
    <dbReference type="NCBI Taxonomy" id="328301"/>
    <lineage>
        <taxon>Bacteria</taxon>
        <taxon>Pseudomonadati</taxon>
        <taxon>Thermodesulfobacteriota</taxon>
        <taxon>Syntrophorhabdia</taxon>
        <taxon>Syntrophorhabdales</taxon>
        <taxon>Syntrophorhabdaceae</taxon>
        <taxon>Syntrophorhabdus</taxon>
    </lineage>
</organism>
<evidence type="ECO:0000256" key="8">
    <source>
        <dbReference type="SAM" id="Phobius"/>
    </source>
</evidence>
<dbReference type="InterPro" id="IPR002490">
    <property type="entry name" value="V-ATPase_116kDa_su"/>
</dbReference>
<evidence type="ECO:0008006" key="11">
    <source>
        <dbReference type="Google" id="ProtNLM"/>
    </source>
</evidence>
<evidence type="ECO:0000256" key="5">
    <source>
        <dbReference type="ARBA" id="ARBA00022989"/>
    </source>
</evidence>
<dbReference type="GO" id="GO:0051117">
    <property type="term" value="F:ATPase binding"/>
    <property type="evidence" value="ECO:0007669"/>
    <property type="project" value="TreeGrafter"/>
</dbReference>
<keyword evidence="7 8" id="KW-0472">Membrane</keyword>
<feature type="transmembrane region" description="Helical" evidence="8">
    <location>
        <begin position="628"/>
        <end position="652"/>
    </location>
</feature>
<feature type="transmembrane region" description="Helical" evidence="8">
    <location>
        <begin position="570"/>
        <end position="590"/>
    </location>
</feature>
<dbReference type="PANTHER" id="PTHR11629">
    <property type="entry name" value="VACUOLAR PROTON ATPASES"/>
    <property type="match status" value="1"/>
</dbReference>
<dbReference type="EMBL" id="JAAYEE010000081">
    <property type="protein sequence ID" value="NLW34759.1"/>
    <property type="molecule type" value="Genomic_DNA"/>
</dbReference>
<dbReference type="Proteomes" id="UP000777265">
    <property type="component" value="Unassembled WGS sequence"/>
</dbReference>
<feature type="transmembrane region" description="Helical" evidence="8">
    <location>
        <begin position="540"/>
        <end position="558"/>
    </location>
</feature>
<evidence type="ECO:0000256" key="6">
    <source>
        <dbReference type="ARBA" id="ARBA00023065"/>
    </source>
</evidence>
<feature type="transmembrane region" description="Helical" evidence="8">
    <location>
        <begin position="596"/>
        <end position="616"/>
    </location>
</feature>
<dbReference type="GO" id="GO:0016471">
    <property type="term" value="C:vacuolar proton-transporting V-type ATPase complex"/>
    <property type="evidence" value="ECO:0007669"/>
    <property type="project" value="TreeGrafter"/>
</dbReference>
<accession>A0A971S0M9</accession>
<keyword evidence="3" id="KW-0813">Transport</keyword>
<gene>
    <name evidence="9" type="ORF">GXY80_04650</name>
</gene>
<dbReference type="GO" id="GO:0007035">
    <property type="term" value="P:vacuolar acidification"/>
    <property type="evidence" value="ECO:0007669"/>
    <property type="project" value="TreeGrafter"/>
</dbReference>
<name>A0A971S0M9_9BACT</name>
<keyword evidence="4 8" id="KW-0812">Transmembrane</keyword>
<dbReference type="GO" id="GO:0046961">
    <property type="term" value="F:proton-transporting ATPase activity, rotational mechanism"/>
    <property type="evidence" value="ECO:0007669"/>
    <property type="project" value="InterPro"/>
</dbReference>
<dbReference type="AlphaFoldDB" id="A0A971S0M9"/>
<evidence type="ECO:0000313" key="10">
    <source>
        <dbReference type="Proteomes" id="UP000777265"/>
    </source>
</evidence>
<feature type="transmembrane region" description="Helical" evidence="8">
    <location>
        <begin position="386"/>
        <end position="411"/>
    </location>
</feature>
<keyword evidence="5 8" id="KW-1133">Transmembrane helix</keyword>
<reference evidence="9" key="1">
    <citation type="journal article" date="2020" name="Biotechnol. Biofuels">
        <title>New insights from the biogas microbiome by comprehensive genome-resolved metagenomics of nearly 1600 species originating from multiple anaerobic digesters.</title>
        <authorList>
            <person name="Campanaro S."/>
            <person name="Treu L."/>
            <person name="Rodriguez-R L.M."/>
            <person name="Kovalovszki A."/>
            <person name="Ziels R.M."/>
            <person name="Maus I."/>
            <person name="Zhu X."/>
            <person name="Kougias P.G."/>
            <person name="Basile A."/>
            <person name="Luo G."/>
            <person name="Schluter A."/>
            <person name="Konstantinidis K.T."/>
            <person name="Angelidaki I."/>
        </authorList>
    </citation>
    <scope>NUCLEOTIDE SEQUENCE</scope>
    <source>
        <strain evidence="9">AS06rmzACSIP_7</strain>
    </source>
</reference>
<comment type="caution">
    <text evidence="9">The sequence shown here is derived from an EMBL/GenBank/DDBJ whole genome shotgun (WGS) entry which is preliminary data.</text>
</comment>
<protein>
    <recommendedName>
        <fullName evidence="11">V-type ATP synthase subunit I</fullName>
    </recommendedName>
</protein>
<comment type="similarity">
    <text evidence="2">Belongs to the V-ATPase 116 kDa subunit family.</text>
</comment>
<feature type="transmembrane region" description="Helical" evidence="8">
    <location>
        <begin position="512"/>
        <end position="534"/>
    </location>
</feature>
<keyword evidence="6" id="KW-0406">Ion transport</keyword>
<evidence type="ECO:0000313" key="9">
    <source>
        <dbReference type="EMBL" id="NLW34759.1"/>
    </source>
</evidence>
<feature type="transmembrane region" description="Helical" evidence="8">
    <location>
        <begin position="477"/>
        <end position="500"/>
    </location>
</feature>
<dbReference type="GO" id="GO:0033179">
    <property type="term" value="C:proton-transporting V-type ATPase, V0 domain"/>
    <property type="evidence" value="ECO:0007669"/>
    <property type="project" value="InterPro"/>
</dbReference>
<evidence type="ECO:0000256" key="7">
    <source>
        <dbReference type="ARBA" id="ARBA00023136"/>
    </source>
</evidence>
<evidence type="ECO:0000256" key="4">
    <source>
        <dbReference type="ARBA" id="ARBA00022692"/>
    </source>
</evidence>
<reference evidence="9" key="2">
    <citation type="submission" date="2020-01" db="EMBL/GenBank/DDBJ databases">
        <authorList>
            <person name="Campanaro S."/>
        </authorList>
    </citation>
    <scope>NUCLEOTIDE SEQUENCE</scope>
    <source>
        <strain evidence="9">AS06rmzACSIP_7</strain>
    </source>
</reference>
<evidence type="ECO:0000256" key="3">
    <source>
        <dbReference type="ARBA" id="ARBA00022448"/>
    </source>
</evidence>
<evidence type="ECO:0000256" key="2">
    <source>
        <dbReference type="ARBA" id="ARBA00009904"/>
    </source>
</evidence>